<evidence type="ECO:0000259" key="1">
    <source>
        <dbReference type="PROSITE" id="PS50206"/>
    </source>
</evidence>
<dbReference type="Pfam" id="PF00581">
    <property type="entry name" value="Rhodanese"/>
    <property type="match status" value="1"/>
</dbReference>
<dbReference type="Proteomes" id="UP000727993">
    <property type="component" value="Unassembled WGS sequence"/>
</dbReference>
<dbReference type="SMART" id="SM00450">
    <property type="entry name" value="RHOD"/>
    <property type="match status" value="1"/>
</dbReference>
<reference evidence="2 3" key="1">
    <citation type="submission" date="2020-10" db="EMBL/GenBank/DDBJ databases">
        <title>Connecting structure to function with the recovery of over 1000 high-quality activated sludge metagenome-assembled genomes encoding full-length rRNA genes using long-read sequencing.</title>
        <authorList>
            <person name="Singleton C.M."/>
            <person name="Petriglieri F."/>
            <person name="Kristensen J.M."/>
            <person name="Kirkegaard R.H."/>
            <person name="Michaelsen T.Y."/>
            <person name="Andersen M.H."/>
            <person name="Karst S.M."/>
            <person name="Dueholm M.S."/>
            <person name="Nielsen P.H."/>
            <person name="Albertsen M."/>
        </authorList>
    </citation>
    <scope>NUCLEOTIDE SEQUENCE [LARGE SCALE GENOMIC DNA]</scope>
    <source>
        <strain evidence="2">Lyne_18-Q3-R50-59_MAXAC.006</strain>
    </source>
</reference>
<dbReference type="EMBL" id="JADJZA010000001">
    <property type="protein sequence ID" value="MBK9295574.1"/>
    <property type="molecule type" value="Genomic_DNA"/>
</dbReference>
<dbReference type="Gene3D" id="6.10.140.1340">
    <property type="match status" value="1"/>
</dbReference>
<evidence type="ECO:0000313" key="3">
    <source>
        <dbReference type="Proteomes" id="UP000727993"/>
    </source>
</evidence>
<dbReference type="PANTHER" id="PTHR43031:SF1">
    <property type="entry name" value="PYRIDINE NUCLEOTIDE-DISULPHIDE OXIDOREDUCTASE"/>
    <property type="match status" value="1"/>
</dbReference>
<organism evidence="2 3">
    <name type="scientific">Candidatus Neomicrothrix subdominans</name>
    <dbReference type="NCBI Taxonomy" id="2954438"/>
    <lineage>
        <taxon>Bacteria</taxon>
        <taxon>Bacillati</taxon>
        <taxon>Actinomycetota</taxon>
        <taxon>Acidimicrobiia</taxon>
        <taxon>Acidimicrobiales</taxon>
        <taxon>Microthrixaceae</taxon>
        <taxon>Candidatus Neomicrothrix</taxon>
    </lineage>
</organism>
<comment type="caution">
    <text evidence="2">The sequence shown here is derived from an EMBL/GenBank/DDBJ whole genome shotgun (WGS) entry which is preliminary data.</text>
</comment>
<feature type="domain" description="Rhodanese" evidence="1">
    <location>
        <begin position="7"/>
        <end position="97"/>
    </location>
</feature>
<accession>A0A936TDF7</accession>
<dbReference type="Pfam" id="PF11127">
    <property type="entry name" value="YgaP-like_TM"/>
    <property type="match status" value="1"/>
</dbReference>
<gene>
    <name evidence="2" type="ORF">IPN02_01595</name>
</gene>
<proteinExistence type="predicted"/>
<dbReference type="InterPro" id="IPR021309">
    <property type="entry name" value="YgaP-like_TM"/>
</dbReference>
<dbReference type="CDD" id="cd00158">
    <property type="entry name" value="RHOD"/>
    <property type="match status" value="1"/>
</dbReference>
<dbReference type="PANTHER" id="PTHR43031">
    <property type="entry name" value="FAD-DEPENDENT OXIDOREDUCTASE"/>
    <property type="match status" value="1"/>
</dbReference>
<dbReference type="PROSITE" id="PS50206">
    <property type="entry name" value="RHODANESE_3"/>
    <property type="match status" value="1"/>
</dbReference>
<sequence>MAGWLERGDDVRLLDVRSPAEFETAHIPGSYNVPLNMLGEHADEIRAHLDVPVVIICRSGGRAAQANRTLAGSGMSNTHILEGGLMGWDDGSRPLTRGEARWDIERQVRMVAGSMIAGSVLASVKFPKARFLAGAVGGGLAFAAASNTCMMGNLLGRLPYNQSNSCDIDKMVDELTGRA</sequence>
<dbReference type="Gene3D" id="3.40.250.10">
    <property type="entry name" value="Rhodanese-like domain"/>
    <property type="match status" value="1"/>
</dbReference>
<evidence type="ECO:0000313" key="2">
    <source>
        <dbReference type="EMBL" id="MBK9295574.1"/>
    </source>
</evidence>
<name>A0A936TDF7_9ACTN</name>
<dbReference type="InterPro" id="IPR036873">
    <property type="entry name" value="Rhodanese-like_dom_sf"/>
</dbReference>
<dbReference type="InterPro" id="IPR050229">
    <property type="entry name" value="GlpE_sulfurtransferase"/>
</dbReference>
<dbReference type="AlphaFoldDB" id="A0A936TDF7"/>
<dbReference type="SUPFAM" id="SSF52821">
    <property type="entry name" value="Rhodanese/Cell cycle control phosphatase"/>
    <property type="match status" value="1"/>
</dbReference>
<protein>
    <submittedName>
        <fullName evidence="2">Rhodanese-like domain-containing protein</fullName>
    </submittedName>
</protein>
<dbReference type="InterPro" id="IPR001763">
    <property type="entry name" value="Rhodanese-like_dom"/>
</dbReference>